<evidence type="ECO:0000256" key="8">
    <source>
        <dbReference type="ARBA" id="ARBA00022741"/>
    </source>
</evidence>
<dbReference type="Gene3D" id="3.30.200.20">
    <property type="entry name" value="Phosphorylase Kinase, domain 1"/>
    <property type="match status" value="1"/>
</dbReference>
<evidence type="ECO:0000256" key="12">
    <source>
        <dbReference type="ARBA" id="ARBA00024334"/>
    </source>
</evidence>
<dbReference type="Pfam" id="PF13499">
    <property type="entry name" value="EF-hand_7"/>
    <property type="match status" value="2"/>
</dbReference>
<evidence type="ECO:0000256" key="11">
    <source>
        <dbReference type="ARBA" id="ARBA00022840"/>
    </source>
</evidence>
<dbReference type="SUPFAM" id="SSF56112">
    <property type="entry name" value="Protein kinase-like (PK-like)"/>
    <property type="match status" value="1"/>
</dbReference>
<dbReference type="PROSITE" id="PS00018">
    <property type="entry name" value="EF_HAND_1"/>
    <property type="match status" value="4"/>
</dbReference>
<dbReference type="InterPro" id="IPR008271">
    <property type="entry name" value="Ser/Thr_kinase_AS"/>
</dbReference>
<dbReference type="InterPro" id="IPR018247">
    <property type="entry name" value="EF_Hand_1_Ca_BS"/>
</dbReference>
<dbReference type="Gene3D" id="1.10.510.10">
    <property type="entry name" value="Transferase(Phosphotransferase) domain 1"/>
    <property type="match status" value="1"/>
</dbReference>
<dbReference type="GO" id="GO:0004674">
    <property type="term" value="F:protein serine/threonine kinase activity"/>
    <property type="evidence" value="ECO:0007669"/>
    <property type="project" value="UniProtKB-KW"/>
</dbReference>
<dbReference type="InterPro" id="IPR000719">
    <property type="entry name" value="Prot_kinase_dom"/>
</dbReference>
<keyword evidence="8 15" id="KW-0547">Nucleotide-binding</keyword>
<dbReference type="PROSITE" id="PS00107">
    <property type="entry name" value="PROTEIN_KINASE_ATP"/>
    <property type="match status" value="1"/>
</dbReference>
<dbReference type="CDD" id="cd00051">
    <property type="entry name" value="EFh"/>
    <property type="match status" value="2"/>
</dbReference>
<comment type="caution">
    <text evidence="18">The sequence shown here is derived from an EMBL/GenBank/DDBJ whole genome shotgun (WGS) entry which is preliminary data.</text>
</comment>
<dbReference type="Gene3D" id="1.10.238.10">
    <property type="entry name" value="EF-hand"/>
    <property type="match status" value="2"/>
</dbReference>
<evidence type="ECO:0000256" key="1">
    <source>
        <dbReference type="ARBA" id="ARBA00001946"/>
    </source>
</evidence>
<dbReference type="SMART" id="SM00220">
    <property type="entry name" value="S_TKc"/>
    <property type="match status" value="1"/>
</dbReference>
<evidence type="ECO:0000256" key="3">
    <source>
        <dbReference type="ARBA" id="ARBA00012513"/>
    </source>
</evidence>
<evidence type="ECO:0000256" key="9">
    <source>
        <dbReference type="ARBA" id="ARBA00022777"/>
    </source>
</evidence>
<dbReference type="SMART" id="SM00054">
    <property type="entry name" value="EFh"/>
    <property type="match status" value="4"/>
</dbReference>
<evidence type="ECO:0000256" key="2">
    <source>
        <dbReference type="ARBA" id="ARBA00011245"/>
    </source>
</evidence>
<dbReference type="InterPro" id="IPR050205">
    <property type="entry name" value="CDPK_Ser/Thr_kinases"/>
</dbReference>
<feature type="domain" description="EF-hand" evidence="17">
    <location>
        <begin position="482"/>
        <end position="517"/>
    </location>
</feature>
<dbReference type="EC" id="2.7.11.1" evidence="3"/>
<dbReference type="CDD" id="cd05117">
    <property type="entry name" value="STKc_CAMK"/>
    <property type="match status" value="1"/>
</dbReference>
<feature type="domain" description="EF-hand" evidence="17">
    <location>
        <begin position="409"/>
        <end position="444"/>
    </location>
</feature>
<keyword evidence="11 15" id="KW-0067">ATP-binding</keyword>
<keyword evidence="9" id="KW-0418">Kinase</keyword>
<keyword evidence="5" id="KW-0808">Transferase</keyword>
<evidence type="ECO:0000259" key="16">
    <source>
        <dbReference type="PROSITE" id="PS50011"/>
    </source>
</evidence>
<feature type="domain" description="Protein kinase" evidence="16">
    <location>
        <begin position="107"/>
        <end position="363"/>
    </location>
</feature>
<dbReference type="FunFam" id="3.30.200.20:FF:000315">
    <property type="entry name" value="Calcium-dependent protein kinase 3"/>
    <property type="match status" value="1"/>
</dbReference>
<dbReference type="FunFam" id="1.10.510.10:FF:000571">
    <property type="entry name" value="Maternal embryonic leucine zipper kinase"/>
    <property type="match status" value="1"/>
</dbReference>
<protein>
    <recommendedName>
        <fullName evidence="3">non-specific serine/threonine protein kinase</fullName>
        <ecNumber evidence="3">2.7.11.1</ecNumber>
    </recommendedName>
</protein>
<dbReference type="PROSITE" id="PS00108">
    <property type="entry name" value="PROTEIN_KINASE_ST"/>
    <property type="match status" value="1"/>
</dbReference>
<proteinExistence type="inferred from homology"/>
<dbReference type="GO" id="GO:0005509">
    <property type="term" value="F:calcium ion binding"/>
    <property type="evidence" value="ECO:0007669"/>
    <property type="project" value="InterPro"/>
</dbReference>
<dbReference type="Pfam" id="PF00069">
    <property type="entry name" value="Pkinase"/>
    <property type="match status" value="1"/>
</dbReference>
<keyword evidence="6" id="KW-0479">Metal-binding</keyword>
<evidence type="ECO:0000256" key="5">
    <source>
        <dbReference type="ARBA" id="ARBA00022679"/>
    </source>
</evidence>
<dbReference type="InterPro" id="IPR011992">
    <property type="entry name" value="EF-hand-dom_pair"/>
</dbReference>
<keyword evidence="10" id="KW-0106">Calcium</keyword>
<gene>
    <name evidence="18" type="ORF">BSTOLATCC_MIC1106</name>
</gene>
<feature type="domain" description="EF-hand" evidence="17">
    <location>
        <begin position="518"/>
        <end position="550"/>
    </location>
</feature>
<dbReference type="Proteomes" id="UP001162131">
    <property type="component" value="Unassembled WGS sequence"/>
</dbReference>
<evidence type="ECO:0000259" key="17">
    <source>
        <dbReference type="PROSITE" id="PS50222"/>
    </source>
</evidence>
<evidence type="ECO:0000256" key="4">
    <source>
        <dbReference type="ARBA" id="ARBA00022527"/>
    </source>
</evidence>
<comment type="catalytic activity">
    <reaction evidence="14">
        <text>L-seryl-[protein] + ATP = O-phospho-L-seryl-[protein] + ADP + H(+)</text>
        <dbReference type="Rhea" id="RHEA:17989"/>
        <dbReference type="Rhea" id="RHEA-COMP:9863"/>
        <dbReference type="Rhea" id="RHEA-COMP:11604"/>
        <dbReference type="ChEBI" id="CHEBI:15378"/>
        <dbReference type="ChEBI" id="CHEBI:29999"/>
        <dbReference type="ChEBI" id="CHEBI:30616"/>
        <dbReference type="ChEBI" id="CHEBI:83421"/>
        <dbReference type="ChEBI" id="CHEBI:456216"/>
        <dbReference type="EC" id="2.7.11.1"/>
    </reaction>
</comment>
<dbReference type="PROSITE" id="PS50222">
    <property type="entry name" value="EF_HAND_2"/>
    <property type="match status" value="4"/>
</dbReference>
<dbReference type="InterPro" id="IPR002048">
    <property type="entry name" value="EF_hand_dom"/>
</dbReference>
<sequence length="550" mass="62262">MINPKKIKILPICFFKNDKIYFFIQLEYENQLICIKTMGCSVNAGKRAVNIGGNPENVVTITNASISKKAKKSKNDPLDRRVSSVNDLIVQQANFVMENENKFQEVYRIANVIGAGAFGEVRVCFHRDTGAKRAVKIFRKDMMTNESSKANLDREIAILKSLDHPNIVRVYEFFEDSKRLYIVMEYCSGGELFAEITKRASFTENQAAQVMHQLFSAVSYLHDNGILHRDLKPENILLEEKNELINIKLVDFGTATFNVDKRAITQTMGTAYYIAPEVIEGDYNEKCDVWSCGVIMYILLAGYPPFNGTNDDGIIESIRKGVYDLDGDPWPRISEDAKELLCLILTPEKKRLSASQALQHTWISQRVYRPVTSKEVMESIINKLKAFHATSKLRDAVHTFITLQCISNQDTKILREVFRTMDKNGDGKISRGELLDQFINTIGTANAEIESEHIMKEVDTDANGFIDYTEFLKATMDIKKVLSAENLKAAFKLFDRDGSGSISKNELKKVLGGTIVAEDHVWNEIIREADQNGDGEIDLQEFQDLILSKI</sequence>
<evidence type="ECO:0000256" key="13">
    <source>
        <dbReference type="ARBA" id="ARBA00047899"/>
    </source>
</evidence>
<reference evidence="18" key="1">
    <citation type="submission" date="2021-09" db="EMBL/GenBank/DDBJ databases">
        <authorList>
            <consortium name="AG Swart"/>
            <person name="Singh M."/>
            <person name="Singh A."/>
            <person name="Seah K."/>
            <person name="Emmerich C."/>
        </authorList>
    </citation>
    <scope>NUCLEOTIDE SEQUENCE</scope>
    <source>
        <strain evidence="18">ATCC30299</strain>
    </source>
</reference>
<keyword evidence="19" id="KW-1185">Reference proteome</keyword>
<name>A0AAU9IA88_9CILI</name>
<dbReference type="GO" id="GO:0005524">
    <property type="term" value="F:ATP binding"/>
    <property type="evidence" value="ECO:0007669"/>
    <property type="project" value="UniProtKB-UniRule"/>
</dbReference>
<evidence type="ECO:0000256" key="15">
    <source>
        <dbReference type="PROSITE-ProRule" id="PRU10141"/>
    </source>
</evidence>
<evidence type="ECO:0000256" key="14">
    <source>
        <dbReference type="ARBA" id="ARBA00048679"/>
    </source>
</evidence>
<dbReference type="InterPro" id="IPR017441">
    <property type="entry name" value="Protein_kinase_ATP_BS"/>
</dbReference>
<feature type="domain" description="EF-hand" evidence="17">
    <location>
        <begin position="446"/>
        <end position="481"/>
    </location>
</feature>
<evidence type="ECO:0000313" key="18">
    <source>
        <dbReference type="EMBL" id="CAG9310252.1"/>
    </source>
</evidence>
<comment type="catalytic activity">
    <reaction evidence="13">
        <text>L-threonyl-[protein] + ATP = O-phospho-L-threonyl-[protein] + ADP + H(+)</text>
        <dbReference type="Rhea" id="RHEA:46608"/>
        <dbReference type="Rhea" id="RHEA-COMP:11060"/>
        <dbReference type="Rhea" id="RHEA-COMP:11605"/>
        <dbReference type="ChEBI" id="CHEBI:15378"/>
        <dbReference type="ChEBI" id="CHEBI:30013"/>
        <dbReference type="ChEBI" id="CHEBI:30616"/>
        <dbReference type="ChEBI" id="CHEBI:61977"/>
        <dbReference type="ChEBI" id="CHEBI:456216"/>
        <dbReference type="EC" id="2.7.11.1"/>
    </reaction>
</comment>
<feature type="binding site" evidence="15">
    <location>
        <position position="136"/>
    </location>
    <ligand>
        <name>ATP</name>
        <dbReference type="ChEBI" id="CHEBI:30616"/>
    </ligand>
</feature>
<organism evidence="18 19">
    <name type="scientific">Blepharisma stoltei</name>
    <dbReference type="NCBI Taxonomy" id="1481888"/>
    <lineage>
        <taxon>Eukaryota</taxon>
        <taxon>Sar</taxon>
        <taxon>Alveolata</taxon>
        <taxon>Ciliophora</taxon>
        <taxon>Postciliodesmatophora</taxon>
        <taxon>Heterotrichea</taxon>
        <taxon>Heterotrichida</taxon>
        <taxon>Blepharismidae</taxon>
        <taxon>Blepharisma</taxon>
    </lineage>
</organism>
<dbReference type="PROSITE" id="PS50011">
    <property type="entry name" value="PROTEIN_KINASE_DOM"/>
    <property type="match status" value="1"/>
</dbReference>
<evidence type="ECO:0000256" key="6">
    <source>
        <dbReference type="ARBA" id="ARBA00022723"/>
    </source>
</evidence>
<comment type="subunit">
    <text evidence="2">Monomer.</text>
</comment>
<comment type="similarity">
    <text evidence="12">Belongs to the protein kinase superfamily. Ser/Thr protein kinase family. CDPK subfamily.</text>
</comment>
<dbReference type="SUPFAM" id="SSF47473">
    <property type="entry name" value="EF-hand"/>
    <property type="match status" value="1"/>
</dbReference>
<dbReference type="PANTHER" id="PTHR24349">
    <property type="entry name" value="SERINE/THREONINE-PROTEIN KINASE"/>
    <property type="match status" value="1"/>
</dbReference>
<dbReference type="FunFam" id="1.10.238.10:FF:000003">
    <property type="entry name" value="Calmodulin A"/>
    <property type="match status" value="1"/>
</dbReference>
<comment type="cofactor">
    <cofactor evidence="1">
        <name>Mg(2+)</name>
        <dbReference type="ChEBI" id="CHEBI:18420"/>
    </cofactor>
</comment>
<keyword evidence="7" id="KW-0677">Repeat</keyword>
<dbReference type="InterPro" id="IPR011009">
    <property type="entry name" value="Kinase-like_dom_sf"/>
</dbReference>
<accession>A0AAU9IA88</accession>
<keyword evidence="4" id="KW-0723">Serine/threonine-protein kinase</keyword>
<evidence type="ECO:0000256" key="7">
    <source>
        <dbReference type="ARBA" id="ARBA00022737"/>
    </source>
</evidence>
<evidence type="ECO:0000256" key="10">
    <source>
        <dbReference type="ARBA" id="ARBA00022837"/>
    </source>
</evidence>
<dbReference type="AlphaFoldDB" id="A0AAU9IA88"/>
<dbReference type="EMBL" id="CAJZBQ010000002">
    <property type="protein sequence ID" value="CAG9310252.1"/>
    <property type="molecule type" value="Genomic_DNA"/>
</dbReference>
<evidence type="ECO:0000313" key="19">
    <source>
        <dbReference type="Proteomes" id="UP001162131"/>
    </source>
</evidence>